<gene>
    <name evidence="1" type="ORF">CDAR_47701</name>
</gene>
<name>A0AAV4M997_9ARAC</name>
<reference evidence="1 2" key="1">
    <citation type="submission" date="2021-06" db="EMBL/GenBank/DDBJ databases">
        <title>Caerostris darwini draft genome.</title>
        <authorList>
            <person name="Kono N."/>
            <person name="Arakawa K."/>
        </authorList>
    </citation>
    <scope>NUCLEOTIDE SEQUENCE [LARGE SCALE GENOMIC DNA]</scope>
</reference>
<sequence>MRSITPKSPLLLKIVVKRFIHIVTIDNEIVKPQRCHKATFPKSFSSFTSSSAPQTKVKGTHAEFYESSESFQTGVISFESSFIIFNQTRVSHFPHFIKQI</sequence>
<dbReference type="Proteomes" id="UP001054837">
    <property type="component" value="Unassembled WGS sequence"/>
</dbReference>
<evidence type="ECO:0000313" key="2">
    <source>
        <dbReference type="Proteomes" id="UP001054837"/>
    </source>
</evidence>
<accession>A0AAV4M997</accession>
<keyword evidence="2" id="KW-1185">Reference proteome</keyword>
<comment type="caution">
    <text evidence="1">The sequence shown here is derived from an EMBL/GenBank/DDBJ whole genome shotgun (WGS) entry which is preliminary data.</text>
</comment>
<dbReference type="AlphaFoldDB" id="A0AAV4M997"/>
<dbReference type="EMBL" id="BPLQ01000191">
    <property type="protein sequence ID" value="GIX68661.1"/>
    <property type="molecule type" value="Genomic_DNA"/>
</dbReference>
<organism evidence="1 2">
    <name type="scientific">Caerostris darwini</name>
    <dbReference type="NCBI Taxonomy" id="1538125"/>
    <lineage>
        <taxon>Eukaryota</taxon>
        <taxon>Metazoa</taxon>
        <taxon>Ecdysozoa</taxon>
        <taxon>Arthropoda</taxon>
        <taxon>Chelicerata</taxon>
        <taxon>Arachnida</taxon>
        <taxon>Araneae</taxon>
        <taxon>Araneomorphae</taxon>
        <taxon>Entelegynae</taxon>
        <taxon>Araneoidea</taxon>
        <taxon>Araneidae</taxon>
        <taxon>Caerostris</taxon>
    </lineage>
</organism>
<proteinExistence type="predicted"/>
<protein>
    <submittedName>
        <fullName evidence="1">Uncharacterized protein</fullName>
    </submittedName>
</protein>
<evidence type="ECO:0000313" key="1">
    <source>
        <dbReference type="EMBL" id="GIX68661.1"/>
    </source>
</evidence>